<evidence type="ECO:0000256" key="1">
    <source>
        <dbReference type="ARBA" id="ARBA00022729"/>
    </source>
</evidence>
<evidence type="ECO:0000256" key="2">
    <source>
        <dbReference type="SAM" id="SignalP"/>
    </source>
</evidence>
<feature type="signal peptide" evidence="2">
    <location>
        <begin position="1"/>
        <end position="21"/>
    </location>
</feature>
<name>A0A6P3WZ94_DINQU</name>
<keyword evidence="4" id="KW-1185">Reference proteome</keyword>
<dbReference type="InterPro" id="IPR015816">
    <property type="entry name" value="Vitellinogen_b-sht_N"/>
</dbReference>
<evidence type="ECO:0000313" key="4">
    <source>
        <dbReference type="Proteomes" id="UP000515204"/>
    </source>
</evidence>
<accession>A0A6P3WZ94</accession>
<dbReference type="InterPro" id="IPR001747">
    <property type="entry name" value="Vitellogenin_N"/>
</dbReference>
<dbReference type="SUPFAM" id="SSF56968">
    <property type="entry name" value="Lipovitellin-phosvitin complex, beta-sheet shell regions"/>
    <property type="match status" value="1"/>
</dbReference>
<dbReference type="GO" id="GO:0005319">
    <property type="term" value="F:lipid transporter activity"/>
    <property type="evidence" value="ECO:0007669"/>
    <property type="project" value="InterPro"/>
</dbReference>
<evidence type="ECO:0000259" key="3">
    <source>
        <dbReference type="Pfam" id="PF01347"/>
    </source>
</evidence>
<proteinExistence type="predicted"/>
<reference evidence="5" key="1">
    <citation type="submission" date="2025-08" db="UniProtKB">
        <authorList>
            <consortium name="RefSeq"/>
        </authorList>
    </citation>
    <scope>IDENTIFICATION</scope>
</reference>
<dbReference type="Pfam" id="PF01347">
    <property type="entry name" value="Vitellogenin_N"/>
    <property type="match status" value="1"/>
</dbReference>
<dbReference type="InterPro" id="IPR015819">
    <property type="entry name" value="Lipid_transp_b-sht_shell"/>
</dbReference>
<evidence type="ECO:0000313" key="5">
    <source>
        <dbReference type="RefSeq" id="XP_014471390.1"/>
    </source>
</evidence>
<sequence>METFVLLPFFLLSRVPTDVDTWRHGPEYTFVMDANMTTLQGRSILDFYVYQVYSTLKCRPRDFETLHCQFCAANITIYRDPIEVHEDEDSWLHAPFDIKFDQRGIRNLVILREMDAWYLDMVRAFVSQMNFGVDLRLDGAFTTMENTYIGQCESLVNISHIAEGNEVPGREDYEIVPMVSGNIRLKKKHGETLVIEKTRNLENCIDKRDYVITGDTRRHMETQMVSSRSRIEISDMEYDSYTENMVNVIHMGMIFPFHEKISMNLISVRPAEEILQPFSTDAATVSPYVYSEKD</sequence>
<feature type="domain" description="Vitellogenin" evidence="3">
    <location>
        <begin position="84"/>
        <end position="259"/>
    </location>
</feature>
<dbReference type="Gene3D" id="2.30.230.10">
    <property type="entry name" value="Lipovitellin, beta-sheet shell regions, chain A"/>
    <property type="match status" value="1"/>
</dbReference>
<dbReference type="KEGG" id="dqu:106742709"/>
<keyword evidence="1 2" id="KW-0732">Signal</keyword>
<dbReference type="RefSeq" id="XP_014471390.1">
    <property type="nucleotide sequence ID" value="XM_014615904.1"/>
</dbReference>
<protein>
    <submittedName>
        <fullName evidence="5">Uncharacterized protein LOC106742709</fullName>
    </submittedName>
</protein>
<organism evidence="4 5">
    <name type="scientific">Dinoponera quadriceps</name>
    <name type="common">South American ant</name>
    <dbReference type="NCBI Taxonomy" id="609295"/>
    <lineage>
        <taxon>Eukaryota</taxon>
        <taxon>Metazoa</taxon>
        <taxon>Ecdysozoa</taxon>
        <taxon>Arthropoda</taxon>
        <taxon>Hexapoda</taxon>
        <taxon>Insecta</taxon>
        <taxon>Pterygota</taxon>
        <taxon>Neoptera</taxon>
        <taxon>Endopterygota</taxon>
        <taxon>Hymenoptera</taxon>
        <taxon>Apocrita</taxon>
        <taxon>Aculeata</taxon>
        <taxon>Formicoidea</taxon>
        <taxon>Formicidae</taxon>
        <taxon>Ponerinae</taxon>
        <taxon>Ponerini</taxon>
        <taxon>Dinoponera</taxon>
    </lineage>
</organism>
<feature type="chain" id="PRO_5027545113" evidence="2">
    <location>
        <begin position="22"/>
        <end position="294"/>
    </location>
</feature>
<dbReference type="AlphaFoldDB" id="A0A6P3WZ94"/>
<gene>
    <name evidence="5" type="primary">LOC106742709</name>
</gene>
<dbReference type="OrthoDB" id="7699769at2759"/>
<dbReference type="GeneID" id="106742709"/>
<dbReference type="Proteomes" id="UP000515204">
    <property type="component" value="Unplaced"/>
</dbReference>